<gene>
    <name evidence="1" type="primary">LOC107769614</name>
</gene>
<protein>
    <submittedName>
        <fullName evidence="1">Uncharacterized protein</fullName>
    </submittedName>
</protein>
<dbReference type="KEGG" id="nta:107769614"/>
<sequence length="116" mass="12792">MFLRSYPKLYRFVSVELPFIGAKTSSSLSLNQTSIDAAAAAVPRCYSSPWPAASAFFFVNQTNPIAAASTQSENEIQTISFVRVSDGVVKNSPYEFIVDRSLLSFISGTQLTRWLL</sequence>
<dbReference type="PaxDb" id="4097-A0A1S3XWT2"/>
<dbReference type="AlphaFoldDB" id="A0A1S3XWT2"/>
<dbReference type="RefSeq" id="XP_016444335.1">
    <property type="nucleotide sequence ID" value="XM_016588849.1"/>
</dbReference>
<name>A0A1S3XWT2_TOBAC</name>
<evidence type="ECO:0000313" key="1">
    <source>
        <dbReference type="RefSeq" id="XP_016444335.1"/>
    </source>
</evidence>
<reference evidence="1" key="1">
    <citation type="submission" date="2025-08" db="UniProtKB">
        <authorList>
            <consortium name="RefSeq"/>
        </authorList>
    </citation>
    <scope>IDENTIFICATION</scope>
</reference>
<proteinExistence type="predicted"/>
<organism evidence="1">
    <name type="scientific">Nicotiana tabacum</name>
    <name type="common">Common tobacco</name>
    <dbReference type="NCBI Taxonomy" id="4097"/>
    <lineage>
        <taxon>Eukaryota</taxon>
        <taxon>Viridiplantae</taxon>
        <taxon>Streptophyta</taxon>
        <taxon>Embryophyta</taxon>
        <taxon>Tracheophyta</taxon>
        <taxon>Spermatophyta</taxon>
        <taxon>Magnoliopsida</taxon>
        <taxon>eudicotyledons</taxon>
        <taxon>Gunneridae</taxon>
        <taxon>Pentapetalae</taxon>
        <taxon>asterids</taxon>
        <taxon>lamiids</taxon>
        <taxon>Solanales</taxon>
        <taxon>Solanaceae</taxon>
        <taxon>Nicotianoideae</taxon>
        <taxon>Nicotianeae</taxon>
        <taxon>Nicotiana</taxon>
    </lineage>
</organism>
<accession>A0A1S3XWT2</accession>